<protein>
    <submittedName>
        <fullName evidence="1">Uncharacterized protein</fullName>
    </submittedName>
</protein>
<dbReference type="PATRIC" id="fig|1423734.3.peg.922"/>
<dbReference type="RefSeq" id="WP_156405559.1">
    <property type="nucleotide sequence ID" value="NZ_AZGA01000012.1"/>
</dbReference>
<dbReference type="STRING" id="1423734.FC83_GL000913"/>
<reference evidence="1 2" key="1">
    <citation type="journal article" date="2015" name="Genome Announc.">
        <title>Expanding the biotechnology potential of lactobacilli through comparative genomics of 213 strains and associated genera.</title>
        <authorList>
            <person name="Sun Z."/>
            <person name="Harris H.M."/>
            <person name="McCann A."/>
            <person name="Guo C."/>
            <person name="Argimon S."/>
            <person name="Zhang W."/>
            <person name="Yang X."/>
            <person name="Jeffery I.B."/>
            <person name="Cooney J.C."/>
            <person name="Kagawa T.F."/>
            <person name="Liu W."/>
            <person name="Song Y."/>
            <person name="Salvetti E."/>
            <person name="Wrobel A."/>
            <person name="Rasinkangas P."/>
            <person name="Parkhill J."/>
            <person name="Rea M.C."/>
            <person name="O'Sullivan O."/>
            <person name="Ritari J."/>
            <person name="Douillard F.P."/>
            <person name="Paul Ross R."/>
            <person name="Yang R."/>
            <person name="Briner A.E."/>
            <person name="Felis G.E."/>
            <person name="de Vos W.M."/>
            <person name="Barrangou R."/>
            <person name="Klaenhammer T.R."/>
            <person name="Caufield P.W."/>
            <person name="Cui Y."/>
            <person name="Zhang H."/>
            <person name="O'Toole P.W."/>
        </authorList>
    </citation>
    <scope>NUCLEOTIDE SEQUENCE [LARGE SCALE GENOMIC DNA]</scope>
    <source>
        <strain evidence="1 2">DSM 18527</strain>
    </source>
</reference>
<dbReference type="AlphaFoldDB" id="X0PT36"/>
<comment type="caution">
    <text evidence="1">The sequence shown here is derived from an EMBL/GenBank/DDBJ whole genome shotgun (WGS) entry which is preliminary data.</text>
</comment>
<name>X0PT36_9LACO</name>
<accession>X0PT36</accession>
<dbReference type="EMBL" id="AZGA01000012">
    <property type="protein sequence ID" value="KRM35610.1"/>
    <property type="molecule type" value="Genomic_DNA"/>
</dbReference>
<dbReference type="Proteomes" id="UP000051236">
    <property type="component" value="Unassembled WGS sequence"/>
</dbReference>
<evidence type="ECO:0000313" key="1">
    <source>
        <dbReference type="EMBL" id="KRM35610.1"/>
    </source>
</evidence>
<gene>
    <name evidence="1" type="ORF">FC83_GL000913</name>
</gene>
<proteinExistence type="predicted"/>
<keyword evidence="2" id="KW-1185">Reference proteome</keyword>
<evidence type="ECO:0000313" key="2">
    <source>
        <dbReference type="Proteomes" id="UP000051236"/>
    </source>
</evidence>
<dbReference type="OrthoDB" id="2628809at2"/>
<organism evidence="1 2">
    <name type="scientific">Agrilactobacillus composti DSM 18527 = JCM 14202</name>
    <dbReference type="NCBI Taxonomy" id="1423734"/>
    <lineage>
        <taxon>Bacteria</taxon>
        <taxon>Bacillati</taxon>
        <taxon>Bacillota</taxon>
        <taxon>Bacilli</taxon>
        <taxon>Lactobacillales</taxon>
        <taxon>Lactobacillaceae</taxon>
        <taxon>Agrilactobacillus</taxon>
    </lineage>
</organism>
<sequence>MKESKFTKEALLRSTRFEPIERDILKIVLVQGQTYTTAEAEQKIEEFKGGIH</sequence>